<dbReference type="InterPro" id="IPR009003">
    <property type="entry name" value="Peptidase_S1_PA"/>
</dbReference>
<dbReference type="AlphaFoldDB" id="A0A8J3FB97"/>
<reference evidence="5" key="1">
    <citation type="journal article" date="2014" name="Int. J. Syst. Evol. Microbiol.">
        <title>Complete genome sequence of Corynebacterium casei LMG S-19264T (=DSM 44701T), isolated from a smear-ripened cheese.</title>
        <authorList>
            <consortium name="US DOE Joint Genome Institute (JGI-PGF)"/>
            <person name="Walter F."/>
            <person name="Albersmeier A."/>
            <person name="Kalinowski J."/>
            <person name="Ruckert C."/>
        </authorList>
    </citation>
    <scope>NUCLEOTIDE SEQUENCE</scope>
    <source>
        <strain evidence="5">JCM 3090</strain>
    </source>
</reference>
<feature type="region of interest" description="Disordered" evidence="3">
    <location>
        <begin position="1"/>
        <end position="24"/>
    </location>
</feature>
<dbReference type="GO" id="GO:0006508">
    <property type="term" value="P:proteolysis"/>
    <property type="evidence" value="ECO:0007669"/>
    <property type="project" value="InterPro"/>
</dbReference>
<keyword evidence="2" id="KW-1015">Disulfide bond</keyword>
<accession>A0A8J3FB97</accession>
<proteinExistence type="inferred from homology"/>
<evidence type="ECO:0000313" key="6">
    <source>
        <dbReference type="Proteomes" id="UP000649739"/>
    </source>
</evidence>
<dbReference type="InterPro" id="IPR001314">
    <property type="entry name" value="Peptidase_S1A"/>
</dbReference>
<dbReference type="PANTHER" id="PTHR24276">
    <property type="entry name" value="POLYSERASE-RELATED"/>
    <property type="match status" value="1"/>
</dbReference>
<dbReference type="InterPro" id="IPR043504">
    <property type="entry name" value="Peptidase_S1_PA_chymotrypsin"/>
</dbReference>
<feature type="compositionally biased region" description="Pro residues" evidence="3">
    <location>
        <begin position="1"/>
        <end position="11"/>
    </location>
</feature>
<dbReference type="InterPro" id="IPR050430">
    <property type="entry name" value="Peptidase_S1"/>
</dbReference>
<dbReference type="Proteomes" id="UP000649739">
    <property type="component" value="Unassembled WGS sequence"/>
</dbReference>
<dbReference type="PROSITE" id="PS51318">
    <property type="entry name" value="TAT"/>
    <property type="match status" value="1"/>
</dbReference>
<dbReference type="EMBL" id="BMQB01000009">
    <property type="protein sequence ID" value="GGK03792.1"/>
    <property type="molecule type" value="Genomic_DNA"/>
</dbReference>
<dbReference type="PROSITE" id="PS50240">
    <property type="entry name" value="TRYPSIN_DOM"/>
    <property type="match status" value="1"/>
</dbReference>
<dbReference type="GO" id="GO:0004252">
    <property type="term" value="F:serine-type endopeptidase activity"/>
    <property type="evidence" value="ECO:0007669"/>
    <property type="project" value="InterPro"/>
</dbReference>
<sequence>MRRIPAIPPRPADTRPPRTAAPLRRGALGRGTAAVLFAALAALPAATPAAADPGHGIIGGADAADPVPWAAALGNCSASLIAPQWVLTAKHCATAPGAAVAVGRADRTQGERYTVGSVARSTNSDLTLLKLDRAVPNAQPARLAEADPAVGTAVAIFGWGRTCQGNCPATTVLKTAQMTYVRPEKDSTGAPVLYLEKITGSPWMGDSGGPAFVDGVQVGVLWAGNKGKTDAYYSSVANGRAWIRSVAGV</sequence>
<evidence type="ECO:0000313" key="5">
    <source>
        <dbReference type="EMBL" id="GGK03792.1"/>
    </source>
</evidence>
<name>A0A8J3FB97_9ACTN</name>
<dbReference type="SUPFAM" id="SSF50494">
    <property type="entry name" value="Trypsin-like serine proteases"/>
    <property type="match status" value="1"/>
</dbReference>
<keyword evidence="6" id="KW-1185">Reference proteome</keyword>
<protein>
    <recommendedName>
        <fullName evidence="4">Peptidase S1 domain-containing protein</fullName>
    </recommendedName>
</protein>
<dbReference type="InterPro" id="IPR001254">
    <property type="entry name" value="Trypsin_dom"/>
</dbReference>
<evidence type="ECO:0000256" key="3">
    <source>
        <dbReference type="SAM" id="MobiDB-lite"/>
    </source>
</evidence>
<reference evidence="5" key="2">
    <citation type="submission" date="2020-09" db="EMBL/GenBank/DDBJ databases">
        <authorList>
            <person name="Sun Q."/>
            <person name="Ohkuma M."/>
        </authorList>
    </citation>
    <scope>NUCLEOTIDE SEQUENCE</scope>
    <source>
        <strain evidence="5">JCM 3090</strain>
    </source>
</reference>
<comment type="caution">
    <text evidence="5">The sequence shown here is derived from an EMBL/GenBank/DDBJ whole genome shotgun (WGS) entry which is preliminary data.</text>
</comment>
<dbReference type="SMART" id="SM00020">
    <property type="entry name" value="Tryp_SPc"/>
    <property type="match status" value="1"/>
</dbReference>
<evidence type="ECO:0000256" key="2">
    <source>
        <dbReference type="ARBA" id="ARBA00023157"/>
    </source>
</evidence>
<evidence type="ECO:0000256" key="1">
    <source>
        <dbReference type="ARBA" id="ARBA00007664"/>
    </source>
</evidence>
<dbReference type="Gene3D" id="2.40.10.10">
    <property type="entry name" value="Trypsin-like serine proteases"/>
    <property type="match status" value="2"/>
</dbReference>
<dbReference type="PRINTS" id="PR00722">
    <property type="entry name" value="CHYMOTRYPSIN"/>
</dbReference>
<organism evidence="5 6">
    <name type="scientific">Pilimelia anulata</name>
    <dbReference type="NCBI Taxonomy" id="53371"/>
    <lineage>
        <taxon>Bacteria</taxon>
        <taxon>Bacillati</taxon>
        <taxon>Actinomycetota</taxon>
        <taxon>Actinomycetes</taxon>
        <taxon>Micromonosporales</taxon>
        <taxon>Micromonosporaceae</taxon>
        <taxon>Pilimelia</taxon>
    </lineage>
</organism>
<dbReference type="RefSeq" id="WP_189171463.1">
    <property type="nucleotide sequence ID" value="NZ_BMQB01000009.1"/>
</dbReference>
<dbReference type="PANTHER" id="PTHR24276:SF98">
    <property type="entry name" value="FI18310P1-RELATED"/>
    <property type="match status" value="1"/>
</dbReference>
<feature type="domain" description="Peptidase S1" evidence="4">
    <location>
        <begin position="57"/>
        <end position="248"/>
    </location>
</feature>
<comment type="similarity">
    <text evidence="1">Belongs to the peptidase S1 family.</text>
</comment>
<evidence type="ECO:0000259" key="4">
    <source>
        <dbReference type="PROSITE" id="PS50240"/>
    </source>
</evidence>
<gene>
    <name evidence="5" type="ORF">GCM10010123_37150</name>
</gene>
<dbReference type="Pfam" id="PF00089">
    <property type="entry name" value="Trypsin"/>
    <property type="match status" value="1"/>
</dbReference>
<dbReference type="InterPro" id="IPR006311">
    <property type="entry name" value="TAT_signal"/>
</dbReference>